<dbReference type="HOGENOM" id="CLU_3068432_0_0_1"/>
<proteinExistence type="predicted"/>
<dbReference type="Proteomes" id="UP000008177">
    <property type="component" value="Unplaced contigs"/>
</dbReference>
<protein>
    <submittedName>
        <fullName evidence="1">Uncharacterized protein</fullName>
    </submittedName>
</protein>
<evidence type="ECO:0000313" key="1">
    <source>
        <dbReference type="EMBL" id="CCD53215.1"/>
    </source>
</evidence>
<sequence>MKPHECEEFGITKSCSNGHQGLNRSKAYGSYGSYGEDVEHVFKNLEPRVSRIK</sequence>
<dbReference type="AlphaFoldDB" id="G2YNL7"/>
<dbReference type="InParanoid" id="G2YNL7"/>
<evidence type="ECO:0000313" key="2">
    <source>
        <dbReference type="Proteomes" id="UP000008177"/>
    </source>
</evidence>
<accession>G2YNL7</accession>
<gene>
    <name evidence="1" type="ORF">BofuT4_uP122340.1</name>
</gene>
<dbReference type="EMBL" id="FQ790346">
    <property type="protein sequence ID" value="CCD53215.1"/>
    <property type="molecule type" value="Genomic_DNA"/>
</dbReference>
<name>G2YNL7_BOTF4</name>
<reference evidence="2" key="1">
    <citation type="journal article" date="2011" name="PLoS Genet.">
        <title>Genomic analysis of the necrotrophic fungal pathogens Sclerotinia sclerotiorum and Botrytis cinerea.</title>
        <authorList>
            <person name="Amselem J."/>
            <person name="Cuomo C.A."/>
            <person name="van Kan J.A."/>
            <person name="Viaud M."/>
            <person name="Benito E.P."/>
            <person name="Couloux A."/>
            <person name="Coutinho P.M."/>
            <person name="de Vries R.P."/>
            <person name="Dyer P.S."/>
            <person name="Fillinger S."/>
            <person name="Fournier E."/>
            <person name="Gout L."/>
            <person name="Hahn M."/>
            <person name="Kohn L."/>
            <person name="Lapalu N."/>
            <person name="Plummer K.M."/>
            <person name="Pradier J.M."/>
            <person name="Quevillon E."/>
            <person name="Sharon A."/>
            <person name="Simon A."/>
            <person name="ten Have A."/>
            <person name="Tudzynski B."/>
            <person name="Tudzynski P."/>
            <person name="Wincker P."/>
            <person name="Andrew M."/>
            <person name="Anthouard V."/>
            <person name="Beever R.E."/>
            <person name="Beffa R."/>
            <person name="Benoit I."/>
            <person name="Bouzid O."/>
            <person name="Brault B."/>
            <person name="Chen Z."/>
            <person name="Choquer M."/>
            <person name="Collemare J."/>
            <person name="Cotton P."/>
            <person name="Danchin E.G."/>
            <person name="Da Silva C."/>
            <person name="Gautier A."/>
            <person name="Giraud C."/>
            <person name="Giraud T."/>
            <person name="Gonzalez C."/>
            <person name="Grossetete S."/>
            <person name="Guldener U."/>
            <person name="Henrissat B."/>
            <person name="Howlett B.J."/>
            <person name="Kodira C."/>
            <person name="Kretschmer M."/>
            <person name="Lappartient A."/>
            <person name="Leroch M."/>
            <person name="Levis C."/>
            <person name="Mauceli E."/>
            <person name="Neuveglise C."/>
            <person name="Oeser B."/>
            <person name="Pearson M."/>
            <person name="Poulain J."/>
            <person name="Poussereau N."/>
            <person name="Quesneville H."/>
            <person name="Rascle C."/>
            <person name="Schumacher J."/>
            <person name="Segurens B."/>
            <person name="Sexton A."/>
            <person name="Silva E."/>
            <person name="Sirven C."/>
            <person name="Soanes D.M."/>
            <person name="Talbot N.J."/>
            <person name="Templeton M."/>
            <person name="Yandava C."/>
            <person name="Yarden O."/>
            <person name="Zeng Q."/>
            <person name="Rollins J.A."/>
            <person name="Lebrun M.H."/>
            <person name="Dickman M."/>
        </authorList>
    </citation>
    <scope>NUCLEOTIDE SEQUENCE [LARGE SCALE GENOMIC DNA]</scope>
    <source>
        <strain evidence="2">T4</strain>
    </source>
</reference>
<organism evidence="1 2">
    <name type="scientific">Botryotinia fuckeliana (strain T4)</name>
    <name type="common">Noble rot fungus</name>
    <name type="synonym">Botrytis cinerea</name>
    <dbReference type="NCBI Taxonomy" id="999810"/>
    <lineage>
        <taxon>Eukaryota</taxon>
        <taxon>Fungi</taxon>
        <taxon>Dikarya</taxon>
        <taxon>Ascomycota</taxon>
        <taxon>Pezizomycotina</taxon>
        <taxon>Leotiomycetes</taxon>
        <taxon>Helotiales</taxon>
        <taxon>Sclerotiniaceae</taxon>
        <taxon>Botrytis</taxon>
    </lineage>
</organism>